<evidence type="ECO:0000313" key="1">
    <source>
        <dbReference type="EMBL" id="GFH61698.1"/>
    </source>
</evidence>
<sequence length="291" mass="31675">MDWTNIVTFLNAASTTKEALSGGTSSFYETYKTDSGIIGLTLTGFSFSSISTGMCPKESTSFTEMIASSVALERDSVKKNTDDARSQALAVIYDGFVKFLSSTASFNDDLMASLDLWRLHSHCYFVLEEPLVVNGTMLEPTIDKCISNEASVIIQYLEEDRNNDLTVLSMFIQLSSCGVNKDNISSPQKWRLESIQSFTGTVNKGLVPFSTIEKKLEGRLDLFAQNTEPLSVPPMNSMEIVTDLTAGNCPREHCGKKGGGSSNETNGAVSKDFGKGIVMSLLFALLLTILV</sequence>
<gene>
    <name evidence="1" type="ORF">CTEN210_18174</name>
</gene>
<dbReference type="Proteomes" id="UP001054902">
    <property type="component" value="Unassembled WGS sequence"/>
</dbReference>
<name>A0AAD3HG19_9STRA</name>
<reference evidence="1 2" key="1">
    <citation type="journal article" date="2021" name="Sci. Rep.">
        <title>The genome of the diatom Chaetoceros tenuissimus carries an ancient integrated fragment of an extant virus.</title>
        <authorList>
            <person name="Hongo Y."/>
            <person name="Kimura K."/>
            <person name="Takaki Y."/>
            <person name="Yoshida Y."/>
            <person name="Baba S."/>
            <person name="Kobayashi G."/>
            <person name="Nagasaki K."/>
            <person name="Hano T."/>
            <person name="Tomaru Y."/>
        </authorList>
    </citation>
    <scope>NUCLEOTIDE SEQUENCE [LARGE SCALE GENOMIC DNA]</scope>
    <source>
        <strain evidence="1 2">NIES-3715</strain>
    </source>
</reference>
<protein>
    <submittedName>
        <fullName evidence="1">Uncharacterized protein</fullName>
    </submittedName>
</protein>
<proteinExistence type="predicted"/>
<dbReference type="AlphaFoldDB" id="A0AAD3HG19"/>
<organism evidence="1 2">
    <name type="scientific">Chaetoceros tenuissimus</name>
    <dbReference type="NCBI Taxonomy" id="426638"/>
    <lineage>
        <taxon>Eukaryota</taxon>
        <taxon>Sar</taxon>
        <taxon>Stramenopiles</taxon>
        <taxon>Ochrophyta</taxon>
        <taxon>Bacillariophyta</taxon>
        <taxon>Coscinodiscophyceae</taxon>
        <taxon>Chaetocerotophycidae</taxon>
        <taxon>Chaetocerotales</taxon>
        <taxon>Chaetocerotaceae</taxon>
        <taxon>Chaetoceros</taxon>
    </lineage>
</organism>
<evidence type="ECO:0000313" key="2">
    <source>
        <dbReference type="Proteomes" id="UP001054902"/>
    </source>
</evidence>
<comment type="caution">
    <text evidence="1">The sequence shown here is derived from an EMBL/GenBank/DDBJ whole genome shotgun (WGS) entry which is preliminary data.</text>
</comment>
<keyword evidence="2" id="KW-1185">Reference proteome</keyword>
<accession>A0AAD3HG19</accession>
<dbReference type="EMBL" id="BLLK01000075">
    <property type="protein sequence ID" value="GFH61698.1"/>
    <property type="molecule type" value="Genomic_DNA"/>
</dbReference>